<dbReference type="Pfam" id="PF00534">
    <property type="entry name" value="Glycos_transf_1"/>
    <property type="match status" value="1"/>
</dbReference>
<evidence type="ECO:0000256" key="3">
    <source>
        <dbReference type="SAM" id="MobiDB-lite"/>
    </source>
</evidence>
<dbReference type="SUPFAM" id="SSF53756">
    <property type="entry name" value="UDP-Glycosyltransferase/glycogen phosphorylase"/>
    <property type="match status" value="1"/>
</dbReference>
<name>A0A3M2L3S0_9NOCA</name>
<dbReference type="PANTHER" id="PTHR45947">
    <property type="entry name" value="SULFOQUINOVOSYL TRANSFERASE SQD2"/>
    <property type="match status" value="1"/>
</dbReference>
<accession>A0A3M2L3S0</accession>
<dbReference type="PANTHER" id="PTHR45947:SF3">
    <property type="entry name" value="SULFOQUINOVOSYL TRANSFERASE SQD2"/>
    <property type="match status" value="1"/>
</dbReference>
<evidence type="ECO:0000259" key="4">
    <source>
        <dbReference type="Pfam" id="PF00534"/>
    </source>
</evidence>
<dbReference type="InterPro" id="IPR001296">
    <property type="entry name" value="Glyco_trans_1"/>
</dbReference>
<dbReference type="GO" id="GO:0016758">
    <property type="term" value="F:hexosyltransferase activity"/>
    <property type="evidence" value="ECO:0007669"/>
    <property type="project" value="TreeGrafter"/>
</dbReference>
<dbReference type="Proteomes" id="UP000279275">
    <property type="component" value="Unassembled WGS sequence"/>
</dbReference>
<dbReference type="InterPro" id="IPR050194">
    <property type="entry name" value="Glycosyltransferase_grp1"/>
</dbReference>
<sequence length="419" mass="44571">MSTDRTGTESSRPTPDGLRGHAALPPPAADRGGAVVFVLHTAAPSGAELATLRLATALRAHHDVAVVYTEDGPMVARTRDRGLETRLLRNDFDSRAMTIAKAGVRSLVLGALTLLRVGWALGATARELEASVLVAQSTKTLLMGAVAARRARIPLLWQVHDRIAPDYFGRPLTWILRALGRVLADGYIANSRATLATLLTAGRPAVVAYPGVELETVASQRDPQRAPDDTVVALVGRLAPWKGQDLFLRAVARTRTAPRRVILAGGSFFDEDDYRAELEQLATELALPVTFTGHVDDPAAVMRDADILVHCSTLPEPFGQVVVEGMAAGCAVIAAAPGGPAEIVEPEVNGLLVPAGSPGHLTAALDTLIADPALRTRLAAAAQVRAADFDTTESARVVAEFLRTTDLGPIWRRRRGRHD</sequence>
<dbReference type="CDD" id="cd03801">
    <property type="entry name" value="GT4_PimA-like"/>
    <property type="match status" value="1"/>
</dbReference>
<gene>
    <name evidence="6" type="ORF">EBN03_14395</name>
</gene>
<dbReference type="EMBL" id="RFFH01000005">
    <property type="protein sequence ID" value="RMI32191.1"/>
    <property type="molecule type" value="Genomic_DNA"/>
</dbReference>
<dbReference type="OrthoDB" id="9814612at2"/>
<dbReference type="GO" id="GO:1903509">
    <property type="term" value="P:liposaccharide metabolic process"/>
    <property type="evidence" value="ECO:0007669"/>
    <property type="project" value="UniProtKB-ARBA"/>
</dbReference>
<keyword evidence="7" id="KW-1185">Reference proteome</keyword>
<evidence type="ECO:0000313" key="6">
    <source>
        <dbReference type="EMBL" id="RMI32191.1"/>
    </source>
</evidence>
<organism evidence="6 7">
    <name type="scientific">Nocardia stercoris</name>
    <dbReference type="NCBI Taxonomy" id="2483361"/>
    <lineage>
        <taxon>Bacteria</taxon>
        <taxon>Bacillati</taxon>
        <taxon>Actinomycetota</taxon>
        <taxon>Actinomycetes</taxon>
        <taxon>Mycobacteriales</taxon>
        <taxon>Nocardiaceae</taxon>
        <taxon>Nocardia</taxon>
    </lineage>
</organism>
<dbReference type="RefSeq" id="WP_122188532.1">
    <property type="nucleotide sequence ID" value="NZ_RFFH01000005.1"/>
</dbReference>
<dbReference type="Gene3D" id="3.40.50.2000">
    <property type="entry name" value="Glycogen Phosphorylase B"/>
    <property type="match status" value="2"/>
</dbReference>
<comment type="caution">
    <text evidence="6">The sequence shown here is derived from an EMBL/GenBank/DDBJ whole genome shotgun (WGS) entry which is preliminary data.</text>
</comment>
<evidence type="ECO:0000256" key="1">
    <source>
        <dbReference type="ARBA" id="ARBA00022676"/>
    </source>
</evidence>
<dbReference type="GO" id="GO:1901137">
    <property type="term" value="P:carbohydrate derivative biosynthetic process"/>
    <property type="evidence" value="ECO:0007669"/>
    <property type="project" value="UniProtKB-ARBA"/>
</dbReference>
<dbReference type="AlphaFoldDB" id="A0A3M2L3S0"/>
<keyword evidence="1" id="KW-0328">Glycosyltransferase</keyword>
<evidence type="ECO:0000313" key="7">
    <source>
        <dbReference type="Proteomes" id="UP000279275"/>
    </source>
</evidence>
<dbReference type="Pfam" id="PF13439">
    <property type="entry name" value="Glyco_transf_4"/>
    <property type="match status" value="1"/>
</dbReference>
<feature type="region of interest" description="Disordered" evidence="3">
    <location>
        <begin position="1"/>
        <end position="25"/>
    </location>
</feature>
<dbReference type="InterPro" id="IPR028098">
    <property type="entry name" value="Glyco_trans_4-like_N"/>
</dbReference>
<protein>
    <submittedName>
        <fullName evidence="6">Glycosyltransferase</fullName>
    </submittedName>
</protein>
<evidence type="ECO:0000259" key="5">
    <source>
        <dbReference type="Pfam" id="PF13439"/>
    </source>
</evidence>
<feature type="domain" description="Glycosyl transferase family 1" evidence="4">
    <location>
        <begin position="223"/>
        <end position="383"/>
    </location>
</feature>
<reference evidence="6 7" key="1">
    <citation type="submission" date="2018-10" db="EMBL/GenBank/DDBJ databases">
        <title>Isolation from cow dung.</title>
        <authorList>
            <person name="Ling L."/>
        </authorList>
    </citation>
    <scope>NUCLEOTIDE SEQUENCE [LARGE SCALE GENOMIC DNA]</scope>
    <source>
        <strain evidence="6 7">NEAU-LL90</strain>
    </source>
</reference>
<feature type="compositionally biased region" description="Polar residues" evidence="3">
    <location>
        <begin position="1"/>
        <end position="13"/>
    </location>
</feature>
<evidence type="ECO:0000256" key="2">
    <source>
        <dbReference type="ARBA" id="ARBA00022679"/>
    </source>
</evidence>
<keyword evidence="2 6" id="KW-0808">Transferase</keyword>
<proteinExistence type="predicted"/>
<feature type="domain" description="Glycosyltransferase subfamily 4-like N-terminal" evidence="5">
    <location>
        <begin position="45"/>
        <end position="215"/>
    </location>
</feature>